<keyword evidence="1" id="KW-0812">Transmembrane</keyword>
<feature type="domain" description="HTH cro/C1-type" evidence="2">
    <location>
        <begin position="8"/>
        <end position="41"/>
    </location>
</feature>
<dbReference type="SUPFAM" id="SSF47413">
    <property type="entry name" value="lambda repressor-like DNA-binding domains"/>
    <property type="match status" value="1"/>
</dbReference>
<sequence>MKTVGELLREERQKQRKTLEQIAEITKIRPSMLEHLENGEYDQLPSKTYVQGFVRAYAQALKLDLNKALAFFRREYDLKASQERLPPQPINKAGFIITPTKVASVVGIAILLLFFGFLFWQFRQFAGKPVLIVDYPPDQISIQKNFVNVSGKTDPDVSIVINGEQVPVNQDGTFQITVELSEGINTVTVTAHNSIGKETIIEREVRVNLDDGVQ</sequence>
<dbReference type="EMBL" id="JAGQKX010000006">
    <property type="protein sequence ID" value="MCA9389850.1"/>
    <property type="molecule type" value="Genomic_DNA"/>
</dbReference>
<evidence type="ECO:0000256" key="1">
    <source>
        <dbReference type="SAM" id="Phobius"/>
    </source>
</evidence>
<dbReference type="InterPro" id="IPR010982">
    <property type="entry name" value="Lambda_DNA-bd_dom_sf"/>
</dbReference>
<name>A0A955LG84_UNCKA</name>
<dbReference type="InterPro" id="IPR013783">
    <property type="entry name" value="Ig-like_fold"/>
</dbReference>
<evidence type="ECO:0000313" key="4">
    <source>
        <dbReference type="Proteomes" id="UP000701698"/>
    </source>
</evidence>
<organism evidence="3 4">
    <name type="scientific">candidate division WWE3 bacterium</name>
    <dbReference type="NCBI Taxonomy" id="2053526"/>
    <lineage>
        <taxon>Bacteria</taxon>
        <taxon>Katanobacteria</taxon>
    </lineage>
</organism>
<dbReference type="GO" id="GO:0003677">
    <property type="term" value="F:DNA binding"/>
    <property type="evidence" value="ECO:0007669"/>
    <property type="project" value="InterPro"/>
</dbReference>
<keyword evidence="1" id="KW-0472">Membrane</keyword>
<dbReference type="SMART" id="SM00530">
    <property type="entry name" value="HTH_XRE"/>
    <property type="match status" value="1"/>
</dbReference>
<dbReference type="InterPro" id="IPR001387">
    <property type="entry name" value="Cro/C1-type_HTH"/>
</dbReference>
<dbReference type="CDD" id="cd00093">
    <property type="entry name" value="HTH_XRE"/>
    <property type="match status" value="1"/>
</dbReference>
<reference evidence="3" key="2">
    <citation type="journal article" date="2021" name="Microbiome">
        <title>Successional dynamics and alternative stable states in a saline activated sludge microbial community over 9 years.</title>
        <authorList>
            <person name="Wang Y."/>
            <person name="Ye J."/>
            <person name="Ju F."/>
            <person name="Liu L."/>
            <person name="Boyd J.A."/>
            <person name="Deng Y."/>
            <person name="Parks D.H."/>
            <person name="Jiang X."/>
            <person name="Yin X."/>
            <person name="Woodcroft B.J."/>
            <person name="Tyson G.W."/>
            <person name="Hugenholtz P."/>
            <person name="Polz M.F."/>
            <person name="Zhang T."/>
        </authorList>
    </citation>
    <scope>NUCLEOTIDE SEQUENCE</scope>
    <source>
        <strain evidence="3">HKST-UBA01</strain>
    </source>
</reference>
<feature type="transmembrane region" description="Helical" evidence="1">
    <location>
        <begin position="102"/>
        <end position="122"/>
    </location>
</feature>
<gene>
    <name evidence="3" type="ORF">KC571_00435</name>
</gene>
<dbReference type="Gene3D" id="1.10.260.40">
    <property type="entry name" value="lambda repressor-like DNA-binding domains"/>
    <property type="match status" value="1"/>
</dbReference>
<dbReference type="PANTHER" id="PTHR34475">
    <property type="match status" value="1"/>
</dbReference>
<protein>
    <submittedName>
        <fullName evidence="3">Helix-turn-helix domain-containing protein</fullName>
    </submittedName>
</protein>
<reference evidence="3" key="1">
    <citation type="submission" date="2020-04" db="EMBL/GenBank/DDBJ databases">
        <authorList>
            <person name="Zhang T."/>
        </authorList>
    </citation>
    <scope>NUCLEOTIDE SEQUENCE</scope>
    <source>
        <strain evidence="3">HKST-UBA01</strain>
    </source>
</reference>
<dbReference type="Pfam" id="PF09136">
    <property type="entry name" value="Glucodextran_B"/>
    <property type="match status" value="1"/>
</dbReference>
<dbReference type="PROSITE" id="PS50943">
    <property type="entry name" value="HTH_CROC1"/>
    <property type="match status" value="1"/>
</dbReference>
<dbReference type="PANTHER" id="PTHR34475:SF1">
    <property type="entry name" value="CYTOSKELETON PROTEIN RODZ"/>
    <property type="match status" value="1"/>
</dbReference>
<dbReference type="AlphaFoldDB" id="A0A955LG84"/>
<evidence type="ECO:0000313" key="3">
    <source>
        <dbReference type="EMBL" id="MCA9389850.1"/>
    </source>
</evidence>
<evidence type="ECO:0000259" key="2">
    <source>
        <dbReference type="PROSITE" id="PS50943"/>
    </source>
</evidence>
<keyword evidence="1" id="KW-1133">Transmembrane helix</keyword>
<dbReference type="Gene3D" id="2.60.40.10">
    <property type="entry name" value="Immunoglobulins"/>
    <property type="match status" value="1"/>
</dbReference>
<comment type="caution">
    <text evidence="3">The sequence shown here is derived from an EMBL/GenBank/DDBJ whole genome shotgun (WGS) entry which is preliminary data.</text>
</comment>
<proteinExistence type="predicted"/>
<accession>A0A955LG84</accession>
<dbReference type="Proteomes" id="UP000701698">
    <property type="component" value="Unassembled WGS sequence"/>
</dbReference>
<dbReference type="Pfam" id="PF13413">
    <property type="entry name" value="HTH_25"/>
    <property type="match status" value="1"/>
</dbReference>
<dbReference type="InterPro" id="IPR050400">
    <property type="entry name" value="Bact_Cytoskel_RodZ"/>
</dbReference>